<keyword evidence="4 7" id="KW-0378">Hydrolase</keyword>
<dbReference type="Gene3D" id="3.20.20.80">
    <property type="entry name" value="Glycosidases"/>
    <property type="match status" value="1"/>
</dbReference>
<dbReference type="InterPro" id="IPR056300">
    <property type="entry name" value="SusG-like_C"/>
</dbReference>
<dbReference type="GO" id="GO:0004574">
    <property type="term" value="F:oligo-1,6-glucosidase activity"/>
    <property type="evidence" value="ECO:0007669"/>
    <property type="project" value="UniProtKB-EC"/>
</dbReference>
<dbReference type="SUPFAM" id="SSF51011">
    <property type="entry name" value="Glycosyl hydrolase domain"/>
    <property type="match status" value="1"/>
</dbReference>
<dbReference type="EC" id="3.2.1.10" evidence="7"/>
<evidence type="ECO:0000256" key="2">
    <source>
        <dbReference type="ARBA" id="ARBA00008061"/>
    </source>
</evidence>
<evidence type="ECO:0000256" key="1">
    <source>
        <dbReference type="ARBA" id="ARBA00004496"/>
    </source>
</evidence>
<dbReference type="PANTHER" id="PTHR10357:SF184">
    <property type="entry name" value="OLIGO-1,6-GLUCOSIDASE 1"/>
    <property type="match status" value="1"/>
</dbReference>
<reference evidence="7 8" key="1">
    <citation type="submission" date="2019-07" db="EMBL/GenBank/DDBJ databases">
        <authorList>
            <person name="Hibberd C M."/>
            <person name="Gehrig L. J."/>
            <person name="Chang H.-W."/>
            <person name="Venkatesh S."/>
        </authorList>
    </citation>
    <scope>NUCLEOTIDE SEQUENCE [LARGE SCALE GENOMIC DNA]</scope>
    <source>
        <strain evidence="7">Ruminococcus_torques_SSTS_Bg7063</strain>
    </source>
</reference>
<organism evidence="7 8">
    <name type="scientific">[Ruminococcus] torques</name>
    <dbReference type="NCBI Taxonomy" id="33039"/>
    <lineage>
        <taxon>Bacteria</taxon>
        <taxon>Bacillati</taxon>
        <taxon>Bacillota</taxon>
        <taxon>Clostridia</taxon>
        <taxon>Lachnospirales</taxon>
        <taxon>Lachnospiraceae</taxon>
        <taxon>Mediterraneibacter</taxon>
    </lineage>
</organism>
<dbReference type="SUPFAM" id="SSF51445">
    <property type="entry name" value="(Trans)glycosidases"/>
    <property type="match status" value="1"/>
</dbReference>
<dbReference type="SMART" id="SM00642">
    <property type="entry name" value="Aamy"/>
    <property type="match status" value="1"/>
</dbReference>
<comment type="similarity">
    <text evidence="2">Belongs to the glycosyl hydrolase 13 family.</text>
</comment>
<dbReference type="FunFam" id="2.60.40.1180:FF:000007">
    <property type="entry name" value="Sucrose isomerase"/>
    <property type="match status" value="1"/>
</dbReference>
<proteinExistence type="inferred from homology"/>
<dbReference type="EMBL" id="CABHNA010000024">
    <property type="protein sequence ID" value="VUW95014.1"/>
    <property type="molecule type" value="Genomic_DNA"/>
</dbReference>
<comment type="subcellular location">
    <subcellularLocation>
        <location evidence="1">Cytoplasm</location>
    </subcellularLocation>
</comment>
<dbReference type="GO" id="GO:0009313">
    <property type="term" value="P:oligosaccharide catabolic process"/>
    <property type="evidence" value="ECO:0007669"/>
    <property type="project" value="TreeGrafter"/>
</dbReference>
<dbReference type="Pfam" id="PF00128">
    <property type="entry name" value="Alpha-amylase"/>
    <property type="match status" value="1"/>
</dbReference>
<dbReference type="InterPro" id="IPR045857">
    <property type="entry name" value="O16G_dom_2"/>
</dbReference>
<sequence length="562" mass="66484">MEKKWWKESVVYQIYPKSFKDSNGDGVGDIRGIIQKLDYLKELGVNVLWISPMLESPQDDNGYDISDYRRIYEEYGTMEDYEELLCEAHKRSIRILMDLVVNHTSDEHNWFIESRKSKDNPYRDYYIWKDPVNGKEHNNWGGVFGGSAWEYDPQTQMYYLHLFSKKQPDLNWENEKVRQEVYDMMKFWCEKGIDGFRMDVISMISKDQRFPDGEMNNGLYGDFGPYSVHGPRVHEFLQEMNHEVLSKYDIMTVGETAGVTIEEAQKYAGEDRNELNMVFQFEHVESGCGDYGKWTTQKYDFKEFKNIMIKWQEKLQGKAWNSLFLGNHDQPRSVSRFGNDNPVYRETSAKMLATCIHMMQGTPYVYQGEELGMTNAYFDKLEDYRDIESINYFEEFTESGLMTPEHMMKCLMLRSRDNARTPMQWDDSKQAGFTDGEPWIKVNQNYKKINAAQQLEDPDSIFHYYQKLISLRKEKDIIVYGEFEPLYREDEQIFAYTRKGDQEKLLTVCNFSDKNAEVEVPEEFKGAECLITNLGRKEFDGKIILNPYEAFVLYYKYQVTEK</sequence>
<dbReference type="PANTHER" id="PTHR10357">
    <property type="entry name" value="ALPHA-AMYLASE FAMILY MEMBER"/>
    <property type="match status" value="1"/>
</dbReference>
<evidence type="ECO:0000256" key="5">
    <source>
        <dbReference type="ARBA" id="ARBA00023295"/>
    </source>
</evidence>
<dbReference type="FunFam" id="3.90.400.10:FF:000002">
    <property type="entry name" value="Sucrose isomerase"/>
    <property type="match status" value="1"/>
</dbReference>
<dbReference type="CDD" id="cd11333">
    <property type="entry name" value="AmyAc_SI_OligoGlu_DGase"/>
    <property type="match status" value="1"/>
</dbReference>
<dbReference type="Pfam" id="PF23915">
    <property type="entry name" value="SusG_C"/>
    <property type="match status" value="1"/>
</dbReference>
<keyword evidence="8" id="KW-1185">Reference proteome</keyword>
<dbReference type="RefSeq" id="WP_144366346.1">
    <property type="nucleotide sequence ID" value="NZ_CABHNA010000024.1"/>
</dbReference>
<gene>
    <name evidence="7" type="primary">malL_2</name>
    <name evidence="7" type="ORF">RTSSTS7063_00367</name>
</gene>
<evidence type="ECO:0000259" key="6">
    <source>
        <dbReference type="SMART" id="SM00642"/>
    </source>
</evidence>
<evidence type="ECO:0000256" key="3">
    <source>
        <dbReference type="ARBA" id="ARBA00022490"/>
    </source>
</evidence>
<protein>
    <submittedName>
        <fullName evidence="7">Oligo-1,6-glucosidase</fullName>
        <ecNumber evidence="7">3.2.1.10</ecNumber>
    </submittedName>
</protein>
<dbReference type="InterPro" id="IPR013780">
    <property type="entry name" value="Glyco_hydro_b"/>
</dbReference>
<dbReference type="FunFam" id="3.20.20.80:FF:000064">
    <property type="entry name" value="Oligo-1,6-glucosidase"/>
    <property type="match status" value="1"/>
</dbReference>
<keyword evidence="3" id="KW-0963">Cytoplasm</keyword>
<name>A0A564SIJ5_9FIRM</name>
<evidence type="ECO:0000313" key="7">
    <source>
        <dbReference type="EMBL" id="VUW95014.1"/>
    </source>
</evidence>
<dbReference type="Proteomes" id="UP000363661">
    <property type="component" value="Unassembled WGS sequence"/>
</dbReference>
<dbReference type="AlphaFoldDB" id="A0A564SIJ5"/>
<feature type="domain" description="Glycosyl hydrolase family 13 catalytic" evidence="6">
    <location>
        <begin position="13"/>
        <end position="420"/>
    </location>
</feature>
<dbReference type="InterPro" id="IPR017853">
    <property type="entry name" value="GH"/>
</dbReference>
<keyword evidence="5 7" id="KW-0326">Glycosidase</keyword>
<evidence type="ECO:0000256" key="4">
    <source>
        <dbReference type="ARBA" id="ARBA00022801"/>
    </source>
</evidence>
<accession>A0A564SIJ5</accession>
<dbReference type="FunFam" id="3.20.20.80:FF:000014">
    <property type="entry name" value="Alpha,alpha-phosphotrehalase"/>
    <property type="match status" value="1"/>
</dbReference>
<dbReference type="Gene3D" id="3.90.400.10">
    <property type="entry name" value="Oligo-1,6-glucosidase, Domain 2"/>
    <property type="match status" value="1"/>
</dbReference>
<dbReference type="Gene3D" id="2.60.40.1180">
    <property type="entry name" value="Golgi alpha-mannosidase II"/>
    <property type="match status" value="1"/>
</dbReference>
<dbReference type="NCBIfam" id="NF008183">
    <property type="entry name" value="PRK10933.1"/>
    <property type="match status" value="1"/>
</dbReference>
<dbReference type="InterPro" id="IPR006047">
    <property type="entry name" value="GH13_cat_dom"/>
</dbReference>
<dbReference type="GO" id="GO:0004556">
    <property type="term" value="F:alpha-amylase activity"/>
    <property type="evidence" value="ECO:0007669"/>
    <property type="project" value="TreeGrafter"/>
</dbReference>
<evidence type="ECO:0000313" key="8">
    <source>
        <dbReference type="Proteomes" id="UP000363661"/>
    </source>
</evidence>
<dbReference type="GO" id="GO:0005737">
    <property type="term" value="C:cytoplasm"/>
    <property type="evidence" value="ECO:0007669"/>
    <property type="project" value="UniProtKB-SubCell"/>
</dbReference>